<keyword evidence="6" id="KW-1185">Reference proteome</keyword>
<dbReference type="Proteomes" id="UP001318040">
    <property type="component" value="Chromosome 57"/>
</dbReference>
<reference evidence="7" key="1">
    <citation type="submission" date="2025-08" db="UniProtKB">
        <authorList>
            <consortium name="RefSeq"/>
        </authorList>
    </citation>
    <scope>IDENTIFICATION</scope>
    <source>
        <tissue evidence="7">Sperm</tissue>
    </source>
</reference>
<dbReference type="GO" id="GO:0005765">
    <property type="term" value="C:lysosomal membrane"/>
    <property type="evidence" value="ECO:0007669"/>
    <property type="project" value="UniProtKB-SubCell"/>
</dbReference>
<keyword evidence="3" id="KW-0472">Membrane</keyword>
<evidence type="ECO:0000256" key="5">
    <source>
        <dbReference type="SAM" id="MobiDB-lite"/>
    </source>
</evidence>
<comment type="subcellular location">
    <subcellularLocation>
        <location evidence="1">Lysosome membrane</location>
    </subcellularLocation>
</comment>
<evidence type="ECO:0000256" key="3">
    <source>
        <dbReference type="ARBA" id="ARBA00023136"/>
    </source>
</evidence>
<dbReference type="RefSeq" id="XP_032831888.1">
    <property type="nucleotide sequence ID" value="XM_032975997.1"/>
</dbReference>
<feature type="compositionally biased region" description="Polar residues" evidence="5">
    <location>
        <begin position="103"/>
        <end position="127"/>
    </location>
</feature>
<organism evidence="6 7">
    <name type="scientific">Petromyzon marinus</name>
    <name type="common">Sea lamprey</name>
    <dbReference type="NCBI Taxonomy" id="7757"/>
    <lineage>
        <taxon>Eukaryota</taxon>
        <taxon>Metazoa</taxon>
        <taxon>Chordata</taxon>
        <taxon>Craniata</taxon>
        <taxon>Vertebrata</taxon>
        <taxon>Cyclostomata</taxon>
        <taxon>Hyperoartia</taxon>
        <taxon>Petromyzontiformes</taxon>
        <taxon>Petromyzontidae</taxon>
        <taxon>Petromyzon</taxon>
    </lineage>
</organism>
<dbReference type="Pfam" id="PF10167">
    <property type="entry name" value="BORCS8"/>
    <property type="match status" value="1"/>
</dbReference>
<sequence>MDEQELQLKVRRVSERWTDSMWVLANEPSVGLFRVQEHILRSLPELAEHKTNFLNVEERSNGIVYDVEYACGALSSIASSSLCFSSVEGLLQKAINLKEQLNSTLSASPPQRSSVLQPASVSVSNSPPDFPTAPHEPTDAGGATAPVEPCRDVTGAPSA</sequence>
<comment type="similarity">
    <text evidence="2">Belongs to the BORCS8 family.</text>
</comment>
<dbReference type="GeneID" id="116955048"/>
<evidence type="ECO:0000256" key="4">
    <source>
        <dbReference type="ARBA" id="ARBA00023228"/>
    </source>
</evidence>
<feature type="region of interest" description="Disordered" evidence="5">
    <location>
        <begin position="103"/>
        <end position="159"/>
    </location>
</feature>
<dbReference type="KEGG" id="pmrn:116955048"/>
<evidence type="ECO:0000313" key="6">
    <source>
        <dbReference type="Proteomes" id="UP001318040"/>
    </source>
</evidence>
<gene>
    <name evidence="7" type="primary">LOC116955048</name>
</gene>
<evidence type="ECO:0000256" key="2">
    <source>
        <dbReference type="ARBA" id="ARBA00010463"/>
    </source>
</evidence>
<dbReference type="PANTHER" id="PTHR21146:SF0">
    <property type="entry name" value="BLOC-1-RELATED COMPLEX SUBUNIT 8"/>
    <property type="match status" value="1"/>
</dbReference>
<accession>A0AAJ7UBR7</accession>
<dbReference type="InterPro" id="IPR019320">
    <property type="entry name" value="BORCS8"/>
</dbReference>
<dbReference type="AlphaFoldDB" id="A0AAJ7UBR7"/>
<dbReference type="GO" id="GO:0099078">
    <property type="term" value="C:BORC complex"/>
    <property type="evidence" value="ECO:0007669"/>
    <property type="project" value="TreeGrafter"/>
</dbReference>
<name>A0AAJ7UBR7_PETMA</name>
<keyword evidence="4" id="KW-0458">Lysosome</keyword>
<protein>
    <submittedName>
        <fullName evidence="7">BLOC-1-related complex subunit 8-like</fullName>
    </submittedName>
</protein>
<evidence type="ECO:0000313" key="7">
    <source>
        <dbReference type="RefSeq" id="XP_032831888.1"/>
    </source>
</evidence>
<evidence type="ECO:0000256" key="1">
    <source>
        <dbReference type="ARBA" id="ARBA00004656"/>
    </source>
</evidence>
<proteinExistence type="inferred from homology"/>
<dbReference type="PANTHER" id="PTHR21146">
    <property type="entry name" value="MEF2B PROTEIN"/>
    <property type="match status" value="1"/>
</dbReference>